<proteinExistence type="predicted"/>
<evidence type="ECO:0000256" key="2">
    <source>
        <dbReference type="SAM" id="SignalP"/>
    </source>
</evidence>
<keyword evidence="5" id="KW-1185">Reference proteome</keyword>
<feature type="domain" description="BD-FAE-like" evidence="3">
    <location>
        <begin position="67"/>
        <end position="159"/>
    </location>
</feature>
<sequence length="275" mass="30498">MKNSLIKCLLSLLATAAMTMAAQPEKVLLWPERNVSGPEHREKVGKNNDVLRLTDVKVPSITLYPLSNIAQQRPVVIVCPGGGYNMLAYDKEGSEVCEWLNSVGYHAVLLKYTVPGQRDAALADLKKAVSWVRENANQYRFNASKVGVMGFSAGGHLAARTCAGVDAGDLSTRPDFCILVYPAYLDNKQTGQLADEFEMPPVPPKTFVVHTEDDKNFIRGGKVYVDRMRKAGGNVCFKLYETGGHGYGLRSQVEPLMHWPNELKKWLDKEVVKSR</sequence>
<feature type="signal peptide" evidence="2">
    <location>
        <begin position="1"/>
        <end position="22"/>
    </location>
</feature>
<dbReference type="InterPro" id="IPR029058">
    <property type="entry name" value="AB_hydrolase_fold"/>
</dbReference>
<gene>
    <name evidence="4" type="ORF">JIN82_13770</name>
</gene>
<reference evidence="4" key="1">
    <citation type="submission" date="2021-01" db="EMBL/GenBank/DDBJ databases">
        <title>Modified the classification status of verrucomicrobia.</title>
        <authorList>
            <person name="Feng X."/>
        </authorList>
    </citation>
    <scope>NUCLEOTIDE SEQUENCE</scope>
    <source>
        <strain evidence="4">_KCTC 22039</strain>
    </source>
</reference>
<comment type="caution">
    <text evidence="4">The sequence shown here is derived from an EMBL/GenBank/DDBJ whole genome shotgun (WGS) entry which is preliminary data.</text>
</comment>
<dbReference type="EMBL" id="JAENIM010000044">
    <property type="protein sequence ID" value="MBK1792225.1"/>
    <property type="molecule type" value="Genomic_DNA"/>
</dbReference>
<dbReference type="AlphaFoldDB" id="A0A8J7SJK9"/>
<dbReference type="RefSeq" id="WP_200312238.1">
    <property type="nucleotide sequence ID" value="NZ_JAENIM010000044.1"/>
</dbReference>
<dbReference type="Pfam" id="PF20434">
    <property type="entry name" value="BD-FAE"/>
    <property type="match status" value="1"/>
</dbReference>
<feature type="chain" id="PRO_5035224090" evidence="2">
    <location>
        <begin position="23"/>
        <end position="275"/>
    </location>
</feature>
<accession>A0A8J7SJK9</accession>
<evidence type="ECO:0000313" key="4">
    <source>
        <dbReference type="EMBL" id="MBK1792225.1"/>
    </source>
</evidence>
<organism evidence="4 5">
    <name type="scientific">Persicirhabdus sediminis</name>
    <dbReference type="NCBI Taxonomy" id="454144"/>
    <lineage>
        <taxon>Bacteria</taxon>
        <taxon>Pseudomonadati</taxon>
        <taxon>Verrucomicrobiota</taxon>
        <taxon>Verrucomicrobiia</taxon>
        <taxon>Verrucomicrobiales</taxon>
        <taxon>Verrucomicrobiaceae</taxon>
        <taxon>Persicirhabdus</taxon>
    </lineage>
</organism>
<dbReference type="SUPFAM" id="SSF53474">
    <property type="entry name" value="alpha/beta-Hydrolases"/>
    <property type="match status" value="1"/>
</dbReference>
<evidence type="ECO:0000313" key="5">
    <source>
        <dbReference type="Proteomes" id="UP000624703"/>
    </source>
</evidence>
<evidence type="ECO:0000256" key="1">
    <source>
        <dbReference type="ARBA" id="ARBA00022801"/>
    </source>
</evidence>
<keyword evidence="2" id="KW-0732">Signal</keyword>
<dbReference type="InterPro" id="IPR050300">
    <property type="entry name" value="GDXG_lipolytic_enzyme"/>
</dbReference>
<protein>
    <submittedName>
        <fullName evidence="4">Alpha/beta hydrolase</fullName>
    </submittedName>
</protein>
<dbReference type="Proteomes" id="UP000624703">
    <property type="component" value="Unassembled WGS sequence"/>
</dbReference>
<dbReference type="PANTHER" id="PTHR48081">
    <property type="entry name" value="AB HYDROLASE SUPERFAMILY PROTEIN C4A8.06C"/>
    <property type="match status" value="1"/>
</dbReference>
<evidence type="ECO:0000259" key="3">
    <source>
        <dbReference type="Pfam" id="PF20434"/>
    </source>
</evidence>
<keyword evidence="1 4" id="KW-0378">Hydrolase</keyword>
<name>A0A8J7SJK9_9BACT</name>
<dbReference type="GO" id="GO:0016787">
    <property type="term" value="F:hydrolase activity"/>
    <property type="evidence" value="ECO:0007669"/>
    <property type="project" value="UniProtKB-KW"/>
</dbReference>
<dbReference type="Gene3D" id="3.40.50.1820">
    <property type="entry name" value="alpha/beta hydrolase"/>
    <property type="match status" value="1"/>
</dbReference>
<dbReference type="InterPro" id="IPR049492">
    <property type="entry name" value="BD-FAE-like_dom"/>
</dbReference>
<dbReference type="PANTHER" id="PTHR48081:SF6">
    <property type="entry name" value="PEPTIDASE S9 PROLYL OLIGOPEPTIDASE CATALYTIC DOMAIN-CONTAINING PROTEIN"/>
    <property type="match status" value="1"/>
</dbReference>